<gene>
    <name evidence="7" type="ORF">BCR43DRAFT_560177</name>
</gene>
<keyword evidence="1 5" id="KW-0489">Methyltransferase</keyword>
<evidence type="ECO:0000256" key="5">
    <source>
        <dbReference type="PROSITE-ProRule" id="PRU01026"/>
    </source>
</evidence>
<dbReference type="GO" id="GO:0034245">
    <property type="term" value="C:mitochondrial DNA-directed RNA polymerase complex"/>
    <property type="evidence" value="ECO:0007669"/>
    <property type="project" value="TreeGrafter"/>
</dbReference>
<dbReference type="GO" id="GO:0034246">
    <property type="term" value="F:mitochondrial transcription factor activity"/>
    <property type="evidence" value="ECO:0007669"/>
    <property type="project" value="TreeGrafter"/>
</dbReference>
<keyword evidence="8" id="KW-1185">Reference proteome</keyword>
<evidence type="ECO:0000256" key="1">
    <source>
        <dbReference type="ARBA" id="ARBA00022603"/>
    </source>
</evidence>
<keyword evidence="4 5" id="KW-0694">RNA-binding</keyword>
<feature type="binding site" evidence="5">
    <location>
        <position position="103"/>
    </location>
    <ligand>
        <name>S-adenosyl-L-methionine</name>
        <dbReference type="ChEBI" id="CHEBI:59789"/>
    </ligand>
</feature>
<dbReference type="STRING" id="13706.A0A1X2HVH7"/>
<evidence type="ECO:0000256" key="4">
    <source>
        <dbReference type="ARBA" id="ARBA00022884"/>
    </source>
</evidence>
<dbReference type="OMA" id="WDYVTKH"/>
<name>A0A1X2HVH7_SYNRA</name>
<feature type="binding site" evidence="5">
    <location>
        <position position="79"/>
    </location>
    <ligand>
        <name>S-adenosyl-L-methionine</name>
        <dbReference type="ChEBI" id="CHEBI:59789"/>
    </ligand>
</feature>
<dbReference type="PANTHER" id="PTHR11727">
    <property type="entry name" value="DIMETHYLADENOSINE TRANSFERASE"/>
    <property type="match status" value="1"/>
</dbReference>
<dbReference type="GO" id="GO:0000179">
    <property type="term" value="F:rRNA (adenine-N6,N6-)-dimethyltransferase activity"/>
    <property type="evidence" value="ECO:0007669"/>
    <property type="project" value="UniProtKB-UniRule"/>
</dbReference>
<dbReference type="Proteomes" id="UP000242180">
    <property type="component" value="Unassembled WGS sequence"/>
</dbReference>
<proteinExistence type="inferred from homology"/>
<evidence type="ECO:0000256" key="2">
    <source>
        <dbReference type="ARBA" id="ARBA00022679"/>
    </source>
</evidence>
<dbReference type="FunCoup" id="A0A1X2HVH7">
    <property type="interactions" value="22"/>
</dbReference>
<evidence type="ECO:0000313" key="8">
    <source>
        <dbReference type="Proteomes" id="UP000242180"/>
    </source>
</evidence>
<dbReference type="OrthoDB" id="16079at2759"/>
<dbReference type="Pfam" id="PF00398">
    <property type="entry name" value="RrnaAD"/>
    <property type="match status" value="1"/>
</dbReference>
<evidence type="ECO:0000313" key="7">
    <source>
        <dbReference type="EMBL" id="ORZ03494.1"/>
    </source>
</evidence>
<comment type="caution">
    <text evidence="7">The sequence shown here is derived from an EMBL/GenBank/DDBJ whole genome shotgun (WGS) entry which is preliminary data.</text>
</comment>
<dbReference type="GO" id="GO:0003723">
    <property type="term" value="F:RNA binding"/>
    <property type="evidence" value="ECO:0007669"/>
    <property type="project" value="UniProtKB-UniRule"/>
</dbReference>
<dbReference type="InterPro" id="IPR001737">
    <property type="entry name" value="KsgA/Erm"/>
</dbReference>
<organism evidence="7 8">
    <name type="scientific">Syncephalastrum racemosum</name>
    <name type="common">Filamentous fungus</name>
    <dbReference type="NCBI Taxonomy" id="13706"/>
    <lineage>
        <taxon>Eukaryota</taxon>
        <taxon>Fungi</taxon>
        <taxon>Fungi incertae sedis</taxon>
        <taxon>Mucoromycota</taxon>
        <taxon>Mucoromycotina</taxon>
        <taxon>Mucoromycetes</taxon>
        <taxon>Mucorales</taxon>
        <taxon>Syncephalastraceae</taxon>
        <taxon>Syncephalastrum</taxon>
    </lineage>
</organism>
<comment type="caution">
    <text evidence="5">Lacks conserved residue(s) required for the propagation of feature annotation.</text>
</comment>
<dbReference type="EC" id="2.1.1.-" evidence="6"/>
<protein>
    <recommendedName>
        <fullName evidence="6">rRNA adenine N(6)-methyltransferase</fullName>
        <ecNumber evidence="6">2.1.1.-</ecNumber>
    </recommendedName>
</protein>
<keyword evidence="2 5" id="KW-0808">Transferase</keyword>
<accession>A0A1X2HVH7</accession>
<feature type="binding site" evidence="5">
    <location>
        <position position="32"/>
    </location>
    <ligand>
        <name>S-adenosyl-L-methionine</name>
        <dbReference type="ChEBI" id="CHEBI:59789"/>
    </ligand>
</feature>
<dbReference type="PANTHER" id="PTHR11727:SF17">
    <property type="entry name" value="DIMETHYLADENOSINE TRANSFERASE 1, MITOCHONDRIAL"/>
    <property type="match status" value="1"/>
</dbReference>
<dbReference type="SUPFAM" id="SSF53335">
    <property type="entry name" value="S-adenosyl-L-methionine-dependent methyltransferases"/>
    <property type="match status" value="1"/>
</dbReference>
<keyword evidence="6" id="KW-0698">rRNA processing</keyword>
<comment type="similarity">
    <text evidence="5 6">Belongs to the class I-like SAM-binding methyltransferase superfamily. rRNA adenine N(6)-methyltransferase family.</text>
</comment>
<dbReference type="InterPro" id="IPR029063">
    <property type="entry name" value="SAM-dependent_MTases_sf"/>
</dbReference>
<dbReference type="Gene3D" id="3.40.50.150">
    <property type="entry name" value="Vaccinia Virus protein VP39"/>
    <property type="match status" value="1"/>
</dbReference>
<sequence>MSLLRKLKLPTLAKWNKDFRLRAGTKAPRAALGGKSFAVEALDKLHLPVGTTALELYPGLGVWTAAMASSGLKKVISLEPHTKYYKFLQENVVSDTIEYLKEDGYDWDTYPILRKRPDIQALLGDEKPDWSQVHPSLFFTGTLPKDAKGEQLLAQFASCLTNRMAMYSWGRLDAAMWMPDVLYRKMVAPPGSQQRCKMSVVFEACADTQLIHSTEEMYPKGEYHLVQITPREKSCLTSQWDVFEYVLKHLFVMQRQPLSKMVRTLGPGADIILKRLDFDPSLSVGTMTVQQIDQVAKKFEQWPLRPHVLFEDDF</sequence>
<evidence type="ECO:0000256" key="3">
    <source>
        <dbReference type="ARBA" id="ARBA00022691"/>
    </source>
</evidence>
<dbReference type="EMBL" id="MCGN01000001">
    <property type="protein sequence ID" value="ORZ03494.1"/>
    <property type="molecule type" value="Genomic_DNA"/>
</dbReference>
<dbReference type="GO" id="GO:0005759">
    <property type="term" value="C:mitochondrial matrix"/>
    <property type="evidence" value="ECO:0007669"/>
    <property type="project" value="TreeGrafter"/>
</dbReference>
<dbReference type="AlphaFoldDB" id="A0A1X2HVH7"/>
<dbReference type="GO" id="GO:0006391">
    <property type="term" value="P:transcription initiation at mitochondrial promoter"/>
    <property type="evidence" value="ECO:0007669"/>
    <property type="project" value="TreeGrafter"/>
</dbReference>
<keyword evidence="3 5" id="KW-0949">S-adenosyl-L-methionine</keyword>
<dbReference type="InParanoid" id="A0A1X2HVH7"/>
<dbReference type="CDD" id="cd02440">
    <property type="entry name" value="AdoMet_MTases"/>
    <property type="match status" value="1"/>
</dbReference>
<reference evidence="7 8" key="1">
    <citation type="submission" date="2016-07" db="EMBL/GenBank/DDBJ databases">
        <title>Pervasive Adenine N6-methylation of Active Genes in Fungi.</title>
        <authorList>
            <consortium name="DOE Joint Genome Institute"/>
            <person name="Mondo S.J."/>
            <person name="Dannebaum R.O."/>
            <person name="Kuo R.C."/>
            <person name="Labutti K."/>
            <person name="Haridas S."/>
            <person name="Kuo A."/>
            <person name="Salamov A."/>
            <person name="Ahrendt S.R."/>
            <person name="Lipzen A."/>
            <person name="Sullivan W."/>
            <person name="Andreopoulos W.B."/>
            <person name="Clum A."/>
            <person name="Lindquist E."/>
            <person name="Daum C."/>
            <person name="Ramamoorthy G.K."/>
            <person name="Gryganskyi A."/>
            <person name="Culley D."/>
            <person name="Magnuson J.K."/>
            <person name="James T.Y."/>
            <person name="O'Malley M.A."/>
            <person name="Stajich J.E."/>
            <person name="Spatafora J.W."/>
            <person name="Visel A."/>
            <person name="Grigoriev I.V."/>
        </authorList>
    </citation>
    <scope>NUCLEOTIDE SEQUENCE [LARGE SCALE GENOMIC DNA]</scope>
    <source>
        <strain evidence="7 8">NRRL 2496</strain>
    </source>
</reference>
<dbReference type="PROSITE" id="PS51689">
    <property type="entry name" value="SAM_RNA_A_N6_MT"/>
    <property type="match status" value="1"/>
</dbReference>
<evidence type="ECO:0000256" key="6">
    <source>
        <dbReference type="RuleBase" id="RU362106"/>
    </source>
</evidence>